<dbReference type="PROSITE" id="PS00061">
    <property type="entry name" value="ADH_SHORT"/>
    <property type="match status" value="1"/>
</dbReference>
<dbReference type="EMBL" id="CYPR01000160">
    <property type="protein sequence ID" value="CUH39658.1"/>
    <property type="molecule type" value="Genomic_DNA"/>
</dbReference>
<sequence length="266" mass="28588">MDLKIKGRTAVISGAAGDMALETAKILEGEGCNLVLTDIDEDELRDVAEKLPDGVVTVVADLTAQDGAEKVAQAVSDNGWQADILVHAAGVTGAKGDPLADISEDDWHHAWNTDFMTAVRMSKAFIPGMNERGWGRVVFVTSENVAQPYPDEVVYNASKAAVLSFAKGMSQVYAQKGTLINCVAPAFIETDMTDGMMEKRAEQRGTSIEEAVESFLDEERPHLALKRRGQPEEAAFVIACLCSDRASFVNGANWRVDGGAVQAINI</sequence>
<dbReference type="PRINTS" id="PR00081">
    <property type="entry name" value="GDHRDH"/>
</dbReference>
<dbReference type="InterPro" id="IPR002347">
    <property type="entry name" value="SDR_fam"/>
</dbReference>
<dbReference type="EC" id="1.1.1.100" evidence="2"/>
<dbReference type="PRINTS" id="PR00080">
    <property type="entry name" value="SDRFAMILY"/>
</dbReference>
<protein>
    <submittedName>
        <fullName evidence="2">3-oxoacyl-[acyl-carrier-protein] reductase FabG</fullName>
        <ecNumber evidence="2">1.1.1.100</ecNumber>
    </submittedName>
</protein>
<dbReference type="PANTHER" id="PTHR42879:SF6">
    <property type="entry name" value="NADPH-DEPENDENT REDUCTASE BACG"/>
    <property type="match status" value="1"/>
</dbReference>
<reference evidence="2 3" key="1">
    <citation type="submission" date="2015-09" db="EMBL/GenBank/DDBJ databases">
        <authorList>
            <person name="Jackson K.R."/>
            <person name="Lunt B.L."/>
            <person name="Fisher J.N.B."/>
            <person name="Gardner A.V."/>
            <person name="Bailey M.E."/>
            <person name="Deus L.M."/>
            <person name="Earl A.S."/>
            <person name="Gibby P.D."/>
            <person name="Hartmann K.A."/>
            <person name="Liu J.E."/>
            <person name="Manci A.M."/>
            <person name="Nielsen D.A."/>
            <person name="Solomon M.B."/>
            <person name="Breakwell D.P."/>
            <person name="Burnett S.H."/>
            <person name="Grose J.H."/>
        </authorList>
    </citation>
    <scope>NUCLEOTIDE SEQUENCE [LARGE SCALE GENOMIC DNA]</scope>
    <source>
        <strain evidence="2 3">CECT 7799</strain>
    </source>
</reference>
<gene>
    <name evidence="2" type="primary">fabG_7</name>
    <name evidence="2" type="ORF">JSE7799_02385</name>
</gene>
<comment type="similarity">
    <text evidence="1">Belongs to the short-chain dehydrogenases/reductases (SDR) family.</text>
</comment>
<keyword evidence="2" id="KW-0560">Oxidoreductase</keyword>
<dbReference type="GO" id="GO:0004316">
    <property type="term" value="F:3-oxoacyl-[acyl-carrier-protein] reductase (NADPH) activity"/>
    <property type="evidence" value="ECO:0007669"/>
    <property type="project" value="UniProtKB-EC"/>
</dbReference>
<dbReference type="InterPro" id="IPR036291">
    <property type="entry name" value="NAD(P)-bd_dom_sf"/>
</dbReference>
<dbReference type="Gene3D" id="3.40.50.720">
    <property type="entry name" value="NAD(P)-binding Rossmann-like Domain"/>
    <property type="match status" value="1"/>
</dbReference>
<dbReference type="AlphaFoldDB" id="A0A0M7BC64"/>
<organism evidence="2 3">
    <name type="scientific">Jannaschia seosinensis</name>
    <dbReference type="NCBI Taxonomy" id="313367"/>
    <lineage>
        <taxon>Bacteria</taxon>
        <taxon>Pseudomonadati</taxon>
        <taxon>Pseudomonadota</taxon>
        <taxon>Alphaproteobacteria</taxon>
        <taxon>Rhodobacterales</taxon>
        <taxon>Roseobacteraceae</taxon>
        <taxon>Jannaschia</taxon>
    </lineage>
</organism>
<dbReference type="GO" id="GO:0032787">
    <property type="term" value="P:monocarboxylic acid metabolic process"/>
    <property type="evidence" value="ECO:0007669"/>
    <property type="project" value="UniProtKB-ARBA"/>
</dbReference>
<dbReference type="InterPro" id="IPR020904">
    <property type="entry name" value="Sc_DH/Rdtase_CS"/>
</dbReference>
<evidence type="ECO:0000256" key="1">
    <source>
        <dbReference type="ARBA" id="ARBA00006484"/>
    </source>
</evidence>
<keyword evidence="3" id="KW-1185">Reference proteome</keyword>
<name>A0A0M7BC64_9RHOB</name>
<dbReference type="RefSeq" id="WP_055663811.1">
    <property type="nucleotide sequence ID" value="NZ_CYPR01000160.1"/>
</dbReference>
<dbReference type="InterPro" id="IPR050259">
    <property type="entry name" value="SDR"/>
</dbReference>
<accession>A0A0M7BC64</accession>
<dbReference type="Proteomes" id="UP000049455">
    <property type="component" value="Unassembled WGS sequence"/>
</dbReference>
<dbReference type="SUPFAM" id="SSF51735">
    <property type="entry name" value="NAD(P)-binding Rossmann-fold domains"/>
    <property type="match status" value="1"/>
</dbReference>
<dbReference type="Pfam" id="PF13561">
    <property type="entry name" value="adh_short_C2"/>
    <property type="match status" value="1"/>
</dbReference>
<evidence type="ECO:0000313" key="2">
    <source>
        <dbReference type="EMBL" id="CUH39658.1"/>
    </source>
</evidence>
<dbReference type="OrthoDB" id="9793325at2"/>
<dbReference type="PANTHER" id="PTHR42879">
    <property type="entry name" value="3-OXOACYL-(ACYL-CARRIER-PROTEIN) REDUCTASE"/>
    <property type="match status" value="1"/>
</dbReference>
<dbReference type="STRING" id="313367.JSE7799_02385"/>
<proteinExistence type="inferred from homology"/>
<evidence type="ECO:0000313" key="3">
    <source>
        <dbReference type="Proteomes" id="UP000049455"/>
    </source>
</evidence>